<feature type="domain" description="Chorismate mutase" evidence="4">
    <location>
        <begin position="15"/>
        <end position="105"/>
    </location>
</feature>
<accession>A0A8J3A2H4</accession>
<dbReference type="RefSeq" id="WP_155137431.1">
    <property type="nucleotide sequence ID" value="NZ_BMGZ01000001.1"/>
</dbReference>
<organism evidence="5 7">
    <name type="scientific">Aquisalinus luteolus</name>
    <dbReference type="NCBI Taxonomy" id="1566827"/>
    <lineage>
        <taxon>Bacteria</taxon>
        <taxon>Pseudomonadati</taxon>
        <taxon>Pseudomonadota</taxon>
        <taxon>Alphaproteobacteria</taxon>
        <taxon>Parvularculales</taxon>
        <taxon>Parvularculaceae</taxon>
        <taxon>Aquisalinus</taxon>
    </lineage>
</organism>
<dbReference type="SMART" id="SM00830">
    <property type="entry name" value="CM_2"/>
    <property type="match status" value="1"/>
</dbReference>
<evidence type="ECO:0000256" key="3">
    <source>
        <dbReference type="PIRSR" id="PIRSR029775-1"/>
    </source>
</evidence>
<dbReference type="InterPro" id="IPR008241">
    <property type="entry name" value="Isochorismate_pyruvate-lyase"/>
</dbReference>
<dbReference type="PANTHER" id="PTHR38041">
    <property type="entry name" value="CHORISMATE MUTASE"/>
    <property type="match status" value="1"/>
</dbReference>
<reference evidence="6 8" key="2">
    <citation type="submission" date="2020-02" db="EMBL/GenBank/DDBJ databases">
        <title>Genome sequence of Parvularcula flava strain NH6-79.</title>
        <authorList>
            <person name="Abdul Karim M.H."/>
            <person name="Lam M.Q."/>
            <person name="Chen S.J."/>
            <person name="Yahya A."/>
            <person name="Shahir S."/>
            <person name="Shamsir M.S."/>
            <person name="Chong C.S."/>
        </authorList>
    </citation>
    <scope>NUCLEOTIDE SEQUENCE [LARGE SCALE GENOMIC DNA]</scope>
    <source>
        <strain evidence="6 8">NH6-79</strain>
    </source>
</reference>
<dbReference type="PROSITE" id="PS51168">
    <property type="entry name" value="CHORISMATE_MUT_2"/>
    <property type="match status" value="1"/>
</dbReference>
<proteinExistence type="predicted"/>
<dbReference type="GO" id="GO:0004106">
    <property type="term" value="F:chorismate mutase activity"/>
    <property type="evidence" value="ECO:0007669"/>
    <property type="project" value="UniProtKB-EC"/>
</dbReference>
<evidence type="ECO:0000256" key="2">
    <source>
        <dbReference type="ARBA" id="ARBA00023235"/>
    </source>
</evidence>
<sequence>MSQSVSDTPTQPLNPEDCQTMEEVRAGVDALDRELVAMLVRRQGYMEAAARIKPTIDDVRVPWRIEDVVTKVLAEARILGLSERIAEPVWRVLIEQCIEHEEKAWRTHRA</sequence>
<dbReference type="SUPFAM" id="SSF48600">
    <property type="entry name" value="Chorismate mutase II"/>
    <property type="match status" value="1"/>
</dbReference>
<reference evidence="5" key="1">
    <citation type="journal article" date="2014" name="Int. J. Syst. Evol. Microbiol.">
        <title>Complete genome sequence of Corynebacterium casei LMG S-19264T (=DSM 44701T), isolated from a smear-ripened cheese.</title>
        <authorList>
            <consortium name="US DOE Joint Genome Institute (JGI-PGF)"/>
            <person name="Walter F."/>
            <person name="Albersmeier A."/>
            <person name="Kalinowski J."/>
            <person name="Ruckert C."/>
        </authorList>
    </citation>
    <scope>NUCLEOTIDE SEQUENCE</scope>
    <source>
        <strain evidence="5">CGMCC 1.14984</strain>
    </source>
</reference>
<dbReference type="EMBL" id="BMGZ01000001">
    <property type="protein sequence ID" value="GGH93956.1"/>
    <property type="molecule type" value="Genomic_DNA"/>
</dbReference>
<evidence type="ECO:0000313" key="5">
    <source>
        <dbReference type="EMBL" id="GGH93956.1"/>
    </source>
</evidence>
<evidence type="ECO:0000313" key="7">
    <source>
        <dbReference type="Proteomes" id="UP000621856"/>
    </source>
</evidence>
<evidence type="ECO:0000313" key="8">
    <source>
        <dbReference type="Proteomes" id="UP000818603"/>
    </source>
</evidence>
<keyword evidence="2" id="KW-0413">Isomerase</keyword>
<feature type="binding site" evidence="3">
    <location>
        <position position="25"/>
    </location>
    <ligand>
        <name>substrate</name>
    </ligand>
</feature>
<dbReference type="InterPro" id="IPR002701">
    <property type="entry name" value="CM_II_prokaryot"/>
</dbReference>
<dbReference type="Gene3D" id="1.20.59.10">
    <property type="entry name" value="Chorismate mutase"/>
    <property type="match status" value="1"/>
</dbReference>
<evidence type="ECO:0000313" key="6">
    <source>
        <dbReference type="EMBL" id="NHK26966.1"/>
    </source>
</evidence>
<dbReference type="PIRSF" id="PIRSF029775">
    <property type="entry name" value="Isochor_pyr_lyas"/>
    <property type="match status" value="1"/>
</dbReference>
<evidence type="ECO:0000256" key="1">
    <source>
        <dbReference type="ARBA" id="ARBA00012404"/>
    </source>
</evidence>
<name>A0A8J3A2H4_9PROT</name>
<gene>
    <name evidence="6" type="ORF">FF098_003460</name>
    <name evidence="5" type="ORF">GCM10011355_07010</name>
</gene>
<reference evidence="5" key="3">
    <citation type="submission" date="2020-09" db="EMBL/GenBank/DDBJ databases">
        <authorList>
            <person name="Sun Q."/>
            <person name="Zhou Y."/>
        </authorList>
    </citation>
    <scope>NUCLEOTIDE SEQUENCE</scope>
    <source>
        <strain evidence="5">CGMCC 1.14984</strain>
    </source>
</reference>
<dbReference type="Proteomes" id="UP000621856">
    <property type="component" value="Unassembled WGS sequence"/>
</dbReference>
<dbReference type="AlphaFoldDB" id="A0A8J3A2H4"/>
<feature type="binding site" evidence="3">
    <location>
        <position position="101"/>
    </location>
    <ligand>
        <name>substrate</name>
    </ligand>
</feature>
<dbReference type="GO" id="GO:0009697">
    <property type="term" value="P:salicylic acid biosynthetic process"/>
    <property type="evidence" value="ECO:0007669"/>
    <property type="project" value="InterPro"/>
</dbReference>
<dbReference type="EMBL" id="VCJR02000001">
    <property type="protein sequence ID" value="NHK26966.1"/>
    <property type="molecule type" value="Genomic_DNA"/>
</dbReference>
<feature type="binding site" evidence="3">
    <location>
        <position position="53"/>
    </location>
    <ligand>
        <name>substrate</name>
    </ligand>
</feature>
<keyword evidence="8" id="KW-1185">Reference proteome</keyword>
<dbReference type="InterPro" id="IPR051331">
    <property type="entry name" value="Chorismate_mutase-related"/>
</dbReference>
<feature type="binding site" evidence="3">
    <location>
        <position position="42"/>
    </location>
    <ligand>
        <name>substrate</name>
    </ligand>
</feature>
<protein>
    <recommendedName>
        <fullName evidence="1">chorismate mutase</fullName>
        <ecNumber evidence="1">5.4.99.5</ecNumber>
    </recommendedName>
</protein>
<dbReference type="InterPro" id="IPR036263">
    <property type="entry name" value="Chorismate_II_sf"/>
</dbReference>
<dbReference type="Pfam" id="PF01817">
    <property type="entry name" value="CM_2"/>
    <property type="match status" value="1"/>
</dbReference>
<evidence type="ECO:0000259" key="4">
    <source>
        <dbReference type="PROSITE" id="PS51168"/>
    </source>
</evidence>
<dbReference type="InterPro" id="IPR036979">
    <property type="entry name" value="CM_dom_sf"/>
</dbReference>
<dbReference type="GO" id="GO:0046417">
    <property type="term" value="P:chorismate metabolic process"/>
    <property type="evidence" value="ECO:0007669"/>
    <property type="project" value="InterPro"/>
</dbReference>
<dbReference type="GO" id="GO:0016835">
    <property type="term" value="F:carbon-oxygen lyase activity"/>
    <property type="evidence" value="ECO:0007669"/>
    <property type="project" value="InterPro"/>
</dbReference>
<comment type="caution">
    <text evidence="5">The sequence shown here is derived from an EMBL/GenBank/DDBJ whole genome shotgun (WGS) entry which is preliminary data.</text>
</comment>
<dbReference type="EC" id="5.4.99.5" evidence="1"/>
<dbReference type="Proteomes" id="UP000818603">
    <property type="component" value="Unassembled WGS sequence"/>
</dbReference>
<dbReference type="PANTHER" id="PTHR38041:SF1">
    <property type="entry name" value="CHORISMATE MUTASE"/>
    <property type="match status" value="1"/>
</dbReference>